<comment type="caution">
    <text evidence="1">The sequence shown here is derived from an EMBL/GenBank/DDBJ whole genome shotgun (WGS) entry which is preliminary data.</text>
</comment>
<evidence type="ECO:0008006" key="3">
    <source>
        <dbReference type="Google" id="ProtNLM"/>
    </source>
</evidence>
<sequence length="75" mass="7952">MAGPSSEIGGWVLVLTTVLYWWRAATVTDRRDCSGDGDGVGSRREVMAAGCLLGVWLGQGTRGGREEGRRDVAVA</sequence>
<name>A0AAX6FSL8_IRIPA</name>
<gene>
    <name evidence="1" type="ORF">M6B38_402130</name>
</gene>
<dbReference type="Proteomes" id="UP001140949">
    <property type="component" value="Unassembled WGS sequence"/>
</dbReference>
<reference evidence="1" key="2">
    <citation type="submission" date="2023-04" db="EMBL/GenBank/DDBJ databases">
        <authorList>
            <person name="Bruccoleri R.E."/>
            <person name="Oakeley E.J."/>
            <person name="Faust A.-M."/>
            <person name="Dessus-Babus S."/>
            <person name="Altorfer M."/>
            <person name="Burckhardt D."/>
            <person name="Oertli M."/>
            <person name="Naumann U."/>
            <person name="Petersen F."/>
            <person name="Wong J."/>
        </authorList>
    </citation>
    <scope>NUCLEOTIDE SEQUENCE</scope>
    <source>
        <strain evidence="1">GSM-AAB239-AS_SAM_17_03QT</strain>
        <tissue evidence="1">Leaf</tissue>
    </source>
</reference>
<keyword evidence="2" id="KW-1185">Reference proteome</keyword>
<organism evidence="1 2">
    <name type="scientific">Iris pallida</name>
    <name type="common">Sweet iris</name>
    <dbReference type="NCBI Taxonomy" id="29817"/>
    <lineage>
        <taxon>Eukaryota</taxon>
        <taxon>Viridiplantae</taxon>
        <taxon>Streptophyta</taxon>
        <taxon>Embryophyta</taxon>
        <taxon>Tracheophyta</taxon>
        <taxon>Spermatophyta</taxon>
        <taxon>Magnoliopsida</taxon>
        <taxon>Liliopsida</taxon>
        <taxon>Asparagales</taxon>
        <taxon>Iridaceae</taxon>
        <taxon>Iridoideae</taxon>
        <taxon>Irideae</taxon>
        <taxon>Iris</taxon>
    </lineage>
</organism>
<dbReference type="AlphaFoldDB" id="A0AAX6FSL8"/>
<evidence type="ECO:0000313" key="1">
    <source>
        <dbReference type="EMBL" id="KAJ6819434.1"/>
    </source>
</evidence>
<accession>A0AAX6FSL8</accession>
<reference evidence="1" key="1">
    <citation type="journal article" date="2023" name="GigaByte">
        <title>Genome assembly of the bearded iris, Iris pallida Lam.</title>
        <authorList>
            <person name="Bruccoleri R.E."/>
            <person name="Oakeley E.J."/>
            <person name="Faust A.M.E."/>
            <person name="Altorfer M."/>
            <person name="Dessus-Babus S."/>
            <person name="Burckhardt D."/>
            <person name="Oertli M."/>
            <person name="Naumann U."/>
            <person name="Petersen F."/>
            <person name="Wong J."/>
        </authorList>
    </citation>
    <scope>NUCLEOTIDE SEQUENCE</scope>
    <source>
        <strain evidence="1">GSM-AAB239-AS_SAM_17_03QT</strain>
    </source>
</reference>
<dbReference type="EMBL" id="JANAVB010026199">
    <property type="protein sequence ID" value="KAJ6819434.1"/>
    <property type="molecule type" value="Genomic_DNA"/>
</dbReference>
<proteinExistence type="predicted"/>
<protein>
    <recommendedName>
        <fullName evidence="3">Secreted protein</fullName>
    </recommendedName>
</protein>
<evidence type="ECO:0000313" key="2">
    <source>
        <dbReference type="Proteomes" id="UP001140949"/>
    </source>
</evidence>